<feature type="domain" description="Helicase C-terminal" evidence="11">
    <location>
        <begin position="745"/>
        <end position="911"/>
    </location>
</feature>
<dbReference type="Gene3D" id="3.30.2060.10">
    <property type="entry name" value="Penicillin-binding protein 1b domain"/>
    <property type="match status" value="1"/>
</dbReference>
<dbReference type="PROSITE" id="PS51194">
    <property type="entry name" value="HELICASE_CTER"/>
    <property type="match status" value="1"/>
</dbReference>
<dbReference type="OrthoDB" id="9804325at2"/>
<gene>
    <name evidence="9" type="primary">mfd</name>
    <name evidence="12" type="ORF">SAMN03080598_01515</name>
</gene>
<proteinExistence type="inferred from homology"/>
<reference evidence="13" key="1">
    <citation type="submission" date="2016-10" db="EMBL/GenBank/DDBJ databases">
        <authorList>
            <person name="Varghese N."/>
            <person name="Submissions S."/>
        </authorList>
    </citation>
    <scope>NUCLEOTIDE SEQUENCE [LARGE SCALE GENOMIC DNA]</scope>
    <source>
        <strain evidence="13">DSM 17298</strain>
    </source>
</reference>
<evidence type="ECO:0000313" key="12">
    <source>
        <dbReference type="EMBL" id="SEF82232.1"/>
    </source>
</evidence>
<dbReference type="InterPro" id="IPR047112">
    <property type="entry name" value="RecG/Mfd"/>
</dbReference>
<dbReference type="InterPro" id="IPR014001">
    <property type="entry name" value="Helicase_ATP-bd"/>
</dbReference>
<dbReference type="SMART" id="SM00982">
    <property type="entry name" value="TRCF"/>
    <property type="match status" value="1"/>
</dbReference>
<dbReference type="STRING" id="1120964.GCA_001313265_01466"/>
<keyword evidence="7 9" id="KW-0238">DNA-binding</keyword>
<keyword evidence="5 12" id="KW-0347">Helicase</keyword>
<dbReference type="RefSeq" id="WP_103924199.1">
    <property type="nucleotide sequence ID" value="NZ_BBFN01000005.1"/>
</dbReference>
<comment type="function">
    <text evidence="9">Couples transcription and DNA repair by recognizing RNA polymerase (RNAP) stalled at DNA lesions. Mediates ATP-dependent release of RNAP and its truncated transcript from the DNA, and recruitment of nucleotide excision repair machinery to the damaged site.</text>
</comment>
<dbReference type="Pfam" id="PF02559">
    <property type="entry name" value="CarD_TRCF_RID"/>
    <property type="match status" value="1"/>
</dbReference>
<dbReference type="GO" id="GO:0003678">
    <property type="term" value="F:DNA helicase activity"/>
    <property type="evidence" value="ECO:0007669"/>
    <property type="project" value="TreeGrafter"/>
</dbReference>
<dbReference type="InterPro" id="IPR041471">
    <property type="entry name" value="UvrB_inter"/>
</dbReference>
<evidence type="ECO:0000256" key="9">
    <source>
        <dbReference type="HAMAP-Rule" id="MF_00969"/>
    </source>
</evidence>
<dbReference type="EC" id="3.6.4.-" evidence="9"/>
<dbReference type="InterPro" id="IPR011545">
    <property type="entry name" value="DEAD/DEAH_box_helicase_dom"/>
</dbReference>
<evidence type="ECO:0000256" key="3">
    <source>
        <dbReference type="ARBA" id="ARBA00022763"/>
    </source>
</evidence>
<dbReference type="Gene3D" id="3.40.50.300">
    <property type="entry name" value="P-loop containing nucleotide triphosphate hydrolases"/>
    <property type="match status" value="2"/>
</dbReference>
<dbReference type="GO" id="GO:0005737">
    <property type="term" value="C:cytoplasm"/>
    <property type="evidence" value="ECO:0007669"/>
    <property type="project" value="UniProtKB-SubCell"/>
</dbReference>
<evidence type="ECO:0000259" key="11">
    <source>
        <dbReference type="PROSITE" id="PS51194"/>
    </source>
</evidence>
<evidence type="ECO:0000256" key="6">
    <source>
        <dbReference type="ARBA" id="ARBA00022840"/>
    </source>
</evidence>
<evidence type="ECO:0000256" key="8">
    <source>
        <dbReference type="ARBA" id="ARBA00023204"/>
    </source>
</evidence>
<dbReference type="Proteomes" id="UP000236736">
    <property type="component" value="Unassembled WGS sequence"/>
</dbReference>
<dbReference type="SUPFAM" id="SSF143517">
    <property type="entry name" value="TRCF domain-like"/>
    <property type="match status" value="1"/>
</dbReference>
<dbReference type="SUPFAM" id="SSF141259">
    <property type="entry name" value="CarD-like"/>
    <property type="match status" value="1"/>
</dbReference>
<keyword evidence="3 9" id="KW-0227">DNA damage</keyword>
<dbReference type="Pfam" id="PF00271">
    <property type="entry name" value="Helicase_C"/>
    <property type="match status" value="1"/>
</dbReference>
<dbReference type="InterPro" id="IPR036101">
    <property type="entry name" value="CarD-like/TRCF_RID_sf"/>
</dbReference>
<dbReference type="InterPro" id="IPR037235">
    <property type="entry name" value="TRCF-like_C_D7"/>
</dbReference>
<name>A0A1H5V465_9BACT</name>
<dbReference type="GO" id="GO:0003684">
    <property type="term" value="F:damaged DNA binding"/>
    <property type="evidence" value="ECO:0007669"/>
    <property type="project" value="InterPro"/>
</dbReference>
<dbReference type="GO" id="GO:0006355">
    <property type="term" value="P:regulation of DNA-templated transcription"/>
    <property type="evidence" value="ECO:0007669"/>
    <property type="project" value="UniProtKB-UniRule"/>
</dbReference>
<keyword evidence="2 9" id="KW-0547">Nucleotide-binding</keyword>
<dbReference type="InterPro" id="IPR004576">
    <property type="entry name" value="Mfd"/>
</dbReference>
<evidence type="ECO:0000256" key="1">
    <source>
        <dbReference type="ARBA" id="ARBA00022490"/>
    </source>
</evidence>
<dbReference type="Pfam" id="PF17757">
    <property type="entry name" value="UvrB_inter"/>
    <property type="match status" value="1"/>
</dbReference>
<dbReference type="PANTHER" id="PTHR47964:SF1">
    <property type="entry name" value="ATP-DEPENDENT DNA HELICASE HOMOLOG RECG, CHLOROPLASTIC"/>
    <property type="match status" value="1"/>
</dbReference>
<keyword evidence="4 9" id="KW-0378">Hydrolase</keyword>
<comment type="similarity">
    <text evidence="9">In the C-terminal section; belongs to the helicase family. RecG subfamily.</text>
</comment>
<sequence length="1116" mass="127247">MDRQSFLYLYQSDPIFQTLAHQLAAADKFKLQLRGVSGSLDMVLFASFFEKNGGFHLIIAQDKEEAAYLNSDLQNLLQTDHYMVFPGSFKRPYQYDEIDNANVLMRAEILNQILETKEEPKIIITYPEALYEKVINKRSLVDNTFSIRVGELLDMEFVSEVLSSYDFERTDFVYEPGQFAIRGGILDVFSFSNEHPYRLELFGKEVESIRTFDPETQLSIATVELISLIPNVQTKLLQEVRQSFLGFLPKNCIIWIKDYQLTSDVMDESFHKAEQAFSQIVSKSNSENLLLKPSDLFDRGSDFTEAISEFSTVEFGRQFYLKTENKVIWESQPQPSFNKNFDLLVSNLADNEKQGFTNLITAENEKQIDRLLGIFHELDPILQVQSMLLGLREGFVDKQSKIVCYTDHQLFERFHRYKSRSKASKSKALTIKELKSLHPGDYIVHVDYGVGRFAGLEKVDVSGKMQEAVRLIFRDDDLLYVNIHSLHKISKYSGQEGQVPSMSKLGSPEWDNKKSRVKKQVKDIAKDLITLYAKRRTAPGFAFSRDSVLQVELESSFIYEDTPDQALATSDVKSDMEKSYPMDRLICGDVGFGKTEVAIRAAFKAVNDRKQVAILVPTTILAMQHYHTFSERLENLPVKVEYINRFRSAKEIKEIVAQVKTGEIDILVGTHKIVNKDIVFKDLGLLIIDEEQKFGVKVKDQLKNIRVNVDVLTLTATPIPRTLHFSLMGARDLSVIATPPPNRQPVTTEVQTFQEEVIRDAVAYEMRRGGQVFFVHNRVGEIDSIANLIMRLVPDARVVGAHGQMDGKKLEKIMVDFINHEYDVLVSTNIIESGLDIPNANTIIINRAHMFGLSDLHQMRGRVGRSNKKAFCYLLTSPLSGLTAEARKRLQTLEEFSDLGDGFKVAMKDLDIRGAGNLLGAEQSGFITDLGFEMYHKILDEAVQELKENEFAALFETDLVEKFKVLVQDCTIETDLELLIPEAYVTNISERLGLYSKLDGIKNEEELAKFSLMLQDRFGPFPQAVSDLMETVRLRWLAEKLGIEKLVLKGRQMKCYLLPSNRSDFYSSAVFDNIMKFAQVHAKQCKIKEHKNRLILTIEGVPNIQKAQKVLLEMNL</sequence>
<dbReference type="SMART" id="SM01058">
    <property type="entry name" value="CarD_TRCF"/>
    <property type="match status" value="1"/>
</dbReference>
<dbReference type="InterPro" id="IPR027417">
    <property type="entry name" value="P-loop_NTPase"/>
</dbReference>
<dbReference type="HAMAP" id="MF_00969">
    <property type="entry name" value="TRCF"/>
    <property type="match status" value="1"/>
</dbReference>
<evidence type="ECO:0000256" key="2">
    <source>
        <dbReference type="ARBA" id="ARBA00022741"/>
    </source>
</evidence>
<dbReference type="Gene3D" id="3.90.1150.50">
    <property type="entry name" value="Transcription-repair-coupling factor, D7 domain"/>
    <property type="match status" value="1"/>
</dbReference>
<evidence type="ECO:0000256" key="7">
    <source>
        <dbReference type="ARBA" id="ARBA00023125"/>
    </source>
</evidence>
<evidence type="ECO:0000256" key="5">
    <source>
        <dbReference type="ARBA" id="ARBA00022806"/>
    </source>
</evidence>
<dbReference type="Gene3D" id="2.40.10.170">
    <property type="match status" value="1"/>
</dbReference>
<dbReference type="PANTHER" id="PTHR47964">
    <property type="entry name" value="ATP-DEPENDENT DNA HELICASE HOMOLOG RECG, CHLOROPLASTIC"/>
    <property type="match status" value="1"/>
</dbReference>
<dbReference type="NCBIfam" id="TIGR00580">
    <property type="entry name" value="mfd"/>
    <property type="match status" value="1"/>
</dbReference>
<dbReference type="EMBL" id="FNVR01000006">
    <property type="protein sequence ID" value="SEF82232.1"/>
    <property type="molecule type" value="Genomic_DNA"/>
</dbReference>
<dbReference type="SUPFAM" id="SSF52540">
    <property type="entry name" value="P-loop containing nucleoside triphosphate hydrolases"/>
    <property type="match status" value="4"/>
</dbReference>
<dbReference type="GO" id="GO:0016787">
    <property type="term" value="F:hydrolase activity"/>
    <property type="evidence" value="ECO:0007669"/>
    <property type="project" value="UniProtKB-KW"/>
</dbReference>
<accession>A0A1H5V465</accession>
<dbReference type="GO" id="GO:0005524">
    <property type="term" value="F:ATP binding"/>
    <property type="evidence" value="ECO:0007669"/>
    <property type="project" value="UniProtKB-UniRule"/>
</dbReference>
<protein>
    <recommendedName>
        <fullName evidence="9">Transcription-repair-coupling factor</fullName>
        <shortName evidence="9">TRCF</shortName>
        <ecNumber evidence="9">3.6.4.-</ecNumber>
    </recommendedName>
</protein>
<dbReference type="Pfam" id="PF03461">
    <property type="entry name" value="TRCF"/>
    <property type="match status" value="1"/>
</dbReference>
<dbReference type="InterPro" id="IPR005118">
    <property type="entry name" value="TRCF_C"/>
</dbReference>
<keyword evidence="6 9" id="KW-0067">ATP-binding</keyword>
<keyword evidence="1 9" id="KW-0963">Cytoplasm</keyword>
<dbReference type="PROSITE" id="PS51192">
    <property type="entry name" value="HELICASE_ATP_BIND_1"/>
    <property type="match status" value="1"/>
</dbReference>
<evidence type="ECO:0000256" key="4">
    <source>
        <dbReference type="ARBA" id="ARBA00022801"/>
    </source>
</evidence>
<comment type="similarity">
    <text evidence="9">In the N-terminal section; belongs to the UvrB family.</text>
</comment>
<dbReference type="InterPro" id="IPR001650">
    <property type="entry name" value="Helicase_C-like"/>
</dbReference>
<dbReference type="SMART" id="SM00487">
    <property type="entry name" value="DEXDc"/>
    <property type="match status" value="1"/>
</dbReference>
<dbReference type="GO" id="GO:0000716">
    <property type="term" value="P:transcription-coupled nucleotide-excision repair, DNA damage recognition"/>
    <property type="evidence" value="ECO:0007669"/>
    <property type="project" value="UniProtKB-UniRule"/>
</dbReference>
<dbReference type="AlphaFoldDB" id="A0A1H5V465"/>
<keyword evidence="13" id="KW-1185">Reference proteome</keyword>
<keyword evidence="8 9" id="KW-0234">DNA repair</keyword>
<dbReference type="CDD" id="cd17991">
    <property type="entry name" value="DEXHc_TRCF"/>
    <property type="match status" value="1"/>
</dbReference>
<dbReference type="Pfam" id="PF00270">
    <property type="entry name" value="DEAD"/>
    <property type="match status" value="1"/>
</dbReference>
<dbReference type="SMART" id="SM00490">
    <property type="entry name" value="HELICc"/>
    <property type="match status" value="1"/>
</dbReference>
<comment type="subcellular location">
    <subcellularLocation>
        <location evidence="9">Cytoplasm</location>
    </subcellularLocation>
</comment>
<evidence type="ECO:0000313" key="13">
    <source>
        <dbReference type="Proteomes" id="UP000236736"/>
    </source>
</evidence>
<feature type="domain" description="Helicase ATP-binding" evidence="10">
    <location>
        <begin position="575"/>
        <end position="736"/>
    </location>
</feature>
<organism evidence="12 13">
    <name type="scientific">Algoriphagus boritolerans DSM 17298 = JCM 18970</name>
    <dbReference type="NCBI Taxonomy" id="1120964"/>
    <lineage>
        <taxon>Bacteria</taxon>
        <taxon>Pseudomonadati</taxon>
        <taxon>Bacteroidota</taxon>
        <taxon>Cytophagia</taxon>
        <taxon>Cytophagales</taxon>
        <taxon>Cyclobacteriaceae</taxon>
        <taxon>Algoriphagus</taxon>
    </lineage>
</organism>
<dbReference type="InterPro" id="IPR003711">
    <property type="entry name" value="CarD-like/TRCF_RID"/>
</dbReference>
<evidence type="ECO:0000259" key="10">
    <source>
        <dbReference type="PROSITE" id="PS51192"/>
    </source>
</evidence>